<keyword evidence="2" id="KW-1185">Reference proteome</keyword>
<evidence type="ECO:0000313" key="2">
    <source>
        <dbReference type="Proteomes" id="UP001314205"/>
    </source>
</evidence>
<sequence length="152" mass="17419">MDDFIYSVSSPEEAHQLYGQLVNMYALRCYKLTIWVSNSSSFLEIIPEDSSFNKKLDFNSSDSETKLIDSSEKWYGAVIFIRIGPLSLPAKKVLLFCSRYRIAPLKKITLARLELCDTHLLSQHVRSVNAYFELRCHINHTFAFTDSTIALA</sequence>
<dbReference type="Proteomes" id="UP001314205">
    <property type="component" value="Unassembled WGS sequence"/>
</dbReference>
<organism evidence="1 2">
    <name type="scientific">Parnassius mnemosyne</name>
    <name type="common">clouded apollo</name>
    <dbReference type="NCBI Taxonomy" id="213953"/>
    <lineage>
        <taxon>Eukaryota</taxon>
        <taxon>Metazoa</taxon>
        <taxon>Ecdysozoa</taxon>
        <taxon>Arthropoda</taxon>
        <taxon>Hexapoda</taxon>
        <taxon>Insecta</taxon>
        <taxon>Pterygota</taxon>
        <taxon>Neoptera</taxon>
        <taxon>Endopterygota</taxon>
        <taxon>Lepidoptera</taxon>
        <taxon>Glossata</taxon>
        <taxon>Ditrysia</taxon>
        <taxon>Papilionoidea</taxon>
        <taxon>Papilionidae</taxon>
        <taxon>Parnassiinae</taxon>
        <taxon>Parnassini</taxon>
        <taxon>Parnassius</taxon>
        <taxon>Driopa</taxon>
    </lineage>
</organism>
<gene>
    <name evidence="1" type="ORF">PARMNEM_LOCUS1096</name>
</gene>
<dbReference type="Pfam" id="PF05380">
    <property type="entry name" value="Peptidase_A17"/>
    <property type="match status" value="1"/>
</dbReference>
<comment type="caution">
    <text evidence="1">The sequence shown here is derived from an EMBL/GenBank/DDBJ whole genome shotgun (WGS) entry which is preliminary data.</text>
</comment>
<reference evidence="1 2" key="1">
    <citation type="submission" date="2023-11" db="EMBL/GenBank/DDBJ databases">
        <authorList>
            <person name="Hedman E."/>
            <person name="Englund M."/>
            <person name="Stromberg M."/>
            <person name="Nyberg Akerstrom W."/>
            <person name="Nylinder S."/>
            <person name="Jareborg N."/>
            <person name="Kallberg Y."/>
            <person name="Kronander E."/>
        </authorList>
    </citation>
    <scope>NUCLEOTIDE SEQUENCE [LARGE SCALE GENOMIC DNA]</scope>
</reference>
<proteinExistence type="predicted"/>
<evidence type="ECO:0008006" key="3">
    <source>
        <dbReference type="Google" id="ProtNLM"/>
    </source>
</evidence>
<dbReference type="EMBL" id="CAVLGL010000002">
    <property type="protein sequence ID" value="CAK1579107.1"/>
    <property type="molecule type" value="Genomic_DNA"/>
</dbReference>
<evidence type="ECO:0000313" key="1">
    <source>
        <dbReference type="EMBL" id="CAK1579107.1"/>
    </source>
</evidence>
<dbReference type="InterPro" id="IPR008042">
    <property type="entry name" value="Retrotrans_Pao"/>
</dbReference>
<dbReference type="AlphaFoldDB" id="A0AAV1KB56"/>
<accession>A0AAV1KB56</accession>
<protein>
    <recommendedName>
        <fullName evidence="3">Maturase K</fullName>
    </recommendedName>
</protein>
<name>A0AAV1KB56_9NEOP</name>